<comment type="caution">
    <text evidence="1">The sequence shown here is derived from an EMBL/GenBank/DDBJ whole genome shotgun (WGS) entry which is preliminary data.</text>
</comment>
<evidence type="ECO:0000313" key="2">
    <source>
        <dbReference type="Proteomes" id="UP000439903"/>
    </source>
</evidence>
<protein>
    <submittedName>
        <fullName evidence="1">Uncharacterized protein</fullName>
    </submittedName>
</protein>
<sequence>MSNFPTTSAHFKSSVGFNGIKVDSSAYNYQDDNKDVKLISGELSIGKTGVEVKFDLINVDIHSCGFKPNLGVNTSTGVSISSNSIKAIFGGFGIKVGKEIGVSTSIGGASIDLETLIKEAMSRSGMNVDMFNNDSSLLMPEKEIDIYTLIGDKLPNDENSFNAITGLYESLKANITNYDMKVGNETGINTSIGDVLCNIKDFINPITGLWM</sequence>
<organism evidence="1 2">
    <name type="scientific">Gigaspora margarita</name>
    <dbReference type="NCBI Taxonomy" id="4874"/>
    <lineage>
        <taxon>Eukaryota</taxon>
        <taxon>Fungi</taxon>
        <taxon>Fungi incertae sedis</taxon>
        <taxon>Mucoromycota</taxon>
        <taxon>Glomeromycotina</taxon>
        <taxon>Glomeromycetes</taxon>
        <taxon>Diversisporales</taxon>
        <taxon>Gigasporaceae</taxon>
        <taxon>Gigaspora</taxon>
    </lineage>
</organism>
<gene>
    <name evidence="1" type="ORF">F8M41_012570</name>
</gene>
<evidence type="ECO:0000313" key="1">
    <source>
        <dbReference type="EMBL" id="KAF0529888.1"/>
    </source>
</evidence>
<reference evidence="1 2" key="1">
    <citation type="journal article" date="2019" name="Environ. Microbiol.">
        <title>At the nexus of three kingdoms: the genome of the mycorrhizal fungus Gigaspora margarita provides insights into plant, endobacterial and fungal interactions.</title>
        <authorList>
            <person name="Venice F."/>
            <person name="Ghignone S."/>
            <person name="Salvioli di Fossalunga A."/>
            <person name="Amselem J."/>
            <person name="Novero M."/>
            <person name="Xianan X."/>
            <person name="Sedzielewska Toro K."/>
            <person name="Morin E."/>
            <person name="Lipzen A."/>
            <person name="Grigoriev I.V."/>
            <person name="Henrissat B."/>
            <person name="Martin F.M."/>
            <person name="Bonfante P."/>
        </authorList>
    </citation>
    <scope>NUCLEOTIDE SEQUENCE [LARGE SCALE GENOMIC DNA]</scope>
    <source>
        <strain evidence="1 2">BEG34</strain>
    </source>
</reference>
<accession>A0A8H4AT27</accession>
<dbReference type="OrthoDB" id="2448118at2759"/>
<keyword evidence="2" id="KW-1185">Reference proteome</keyword>
<dbReference type="AlphaFoldDB" id="A0A8H4AT27"/>
<dbReference type="EMBL" id="WTPW01000256">
    <property type="protein sequence ID" value="KAF0529888.1"/>
    <property type="molecule type" value="Genomic_DNA"/>
</dbReference>
<name>A0A8H4AT27_GIGMA</name>
<proteinExistence type="predicted"/>
<dbReference type="Proteomes" id="UP000439903">
    <property type="component" value="Unassembled WGS sequence"/>
</dbReference>